<gene>
    <name evidence="1" type="ORF">ACPOL_5098</name>
</gene>
<dbReference type="KEGG" id="abas:ACPOL_5098"/>
<evidence type="ECO:0000313" key="1">
    <source>
        <dbReference type="EMBL" id="AXC14354.1"/>
    </source>
</evidence>
<name>A0A2Z5G6Q4_9BACT</name>
<accession>A0A2Z5G6Q4</accession>
<keyword evidence="2" id="KW-1185">Reference proteome</keyword>
<dbReference type="Proteomes" id="UP000253606">
    <property type="component" value="Chromosome"/>
</dbReference>
<proteinExistence type="predicted"/>
<sequence length="49" mass="5242">MQLALKWTCVEVMMRGRSLDLVPGFSITGGGTYPAGIATKNNCGPFSHK</sequence>
<dbReference type="AlphaFoldDB" id="A0A2Z5G6Q4"/>
<reference evidence="1 2" key="1">
    <citation type="journal article" date="2018" name="Front. Microbiol.">
        <title>Hydrolytic Capabilities as a Key to Environmental Success: Chitinolytic and Cellulolytic Acidobacteria From Acidic Sub-arctic Soils and Boreal Peatlands.</title>
        <authorList>
            <person name="Belova S.E."/>
            <person name="Ravin N.V."/>
            <person name="Pankratov T.A."/>
            <person name="Rakitin A.L."/>
            <person name="Ivanova A.A."/>
            <person name="Beletsky A.V."/>
            <person name="Mardanov A.V."/>
            <person name="Sinninghe Damste J.S."/>
            <person name="Dedysh S.N."/>
        </authorList>
    </citation>
    <scope>NUCLEOTIDE SEQUENCE [LARGE SCALE GENOMIC DNA]</scope>
    <source>
        <strain evidence="1 2">SBC82</strain>
    </source>
</reference>
<evidence type="ECO:0000313" key="2">
    <source>
        <dbReference type="Proteomes" id="UP000253606"/>
    </source>
</evidence>
<organism evidence="1 2">
    <name type="scientific">Acidisarcina polymorpha</name>
    <dbReference type="NCBI Taxonomy" id="2211140"/>
    <lineage>
        <taxon>Bacteria</taxon>
        <taxon>Pseudomonadati</taxon>
        <taxon>Acidobacteriota</taxon>
        <taxon>Terriglobia</taxon>
        <taxon>Terriglobales</taxon>
        <taxon>Acidobacteriaceae</taxon>
        <taxon>Acidisarcina</taxon>
    </lineage>
</organism>
<dbReference type="EMBL" id="CP030840">
    <property type="protein sequence ID" value="AXC14354.1"/>
    <property type="molecule type" value="Genomic_DNA"/>
</dbReference>
<protein>
    <submittedName>
        <fullName evidence="1">Uncharacterized protein</fullName>
    </submittedName>
</protein>